<feature type="region of interest" description="Disordered" evidence="1">
    <location>
        <begin position="177"/>
        <end position="336"/>
    </location>
</feature>
<feature type="transmembrane region" description="Helical" evidence="2">
    <location>
        <begin position="149"/>
        <end position="172"/>
    </location>
</feature>
<feature type="compositionally biased region" description="Basic and acidic residues" evidence="1">
    <location>
        <begin position="385"/>
        <end position="397"/>
    </location>
</feature>
<dbReference type="EMBL" id="JAHBBD010000005">
    <property type="protein sequence ID" value="MBW3082382.1"/>
    <property type="molecule type" value="Genomic_DNA"/>
</dbReference>
<feature type="domain" description="TPM" evidence="3">
    <location>
        <begin position="16"/>
        <end position="137"/>
    </location>
</feature>
<dbReference type="InterPro" id="IPR007621">
    <property type="entry name" value="TPM_dom"/>
</dbReference>
<reference evidence="4 5" key="1">
    <citation type="submission" date="2021-05" db="EMBL/GenBank/DDBJ databases">
        <title>Phylogenetic classification of ten novel species belonging to the genus Bifidobacterium comprising B. colchicus sp. nov., B. abeli sp. nov., B. bicoloris sp. nov., B. guerezis sp. nov., B. rosaliae sp. nov., B. santillanensis sp. nov., B. argentati sp. nov., B. amazzoni sp. nov., B. pluviali sp. nov., and B. pinnaculum sp. nov.</title>
        <authorList>
            <person name="Lugli G.A."/>
            <person name="Ruiz Garcia L."/>
            <person name="Margolles A."/>
            <person name="Ventura M."/>
        </authorList>
    </citation>
    <scope>NUCLEOTIDE SEQUENCE [LARGE SCALE GENOMIC DNA]</scope>
    <source>
        <strain evidence="4 5">6T3</strain>
    </source>
</reference>
<evidence type="ECO:0000256" key="2">
    <source>
        <dbReference type="SAM" id="Phobius"/>
    </source>
</evidence>
<protein>
    <recommendedName>
        <fullName evidence="3">TPM domain-containing protein</fullName>
    </recommendedName>
</protein>
<feature type="compositionally biased region" description="Low complexity" evidence="1">
    <location>
        <begin position="266"/>
        <end position="278"/>
    </location>
</feature>
<keyword evidence="5" id="KW-1185">Reference proteome</keyword>
<keyword evidence="2" id="KW-0472">Membrane</keyword>
<feature type="compositionally biased region" description="Basic residues" evidence="1">
    <location>
        <begin position="177"/>
        <end position="189"/>
    </location>
</feature>
<evidence type="ECO:0000259" key="3">
    <source>
        <dbReference type="Pfam" id="PF04536"/>
    </source>
</evidence>
<dbReference type="Pfam" id="PF04536">
    <property type="entry name" value="TPM_phosphatase"/>
    <property type="match status" value="1"/>
</dbReference>
<evidence type="ECO:0000313" key="4">
    <source>
        <dbReference type="EMBL" id="MBW3082382.1"/>
    </source>
</evidence>
<gene>
    <name evidence="4" type="ORF">KIH73_03145</name>
</gene>
<dbReference type="RefSeq" id="WP_219080458.1">
    <property type="nucleotide sequence ID" value="NZ_JAHBBD010000005.1"/>
</dbReference>
<proteinExistence type="predicted"/>
<comment type="caution">
    <text evidence="4">The sequence shown here is derived from an EMBL/GenBank/DDBJ whole genome shotgun (WGS) entry which is preliminary data.</text>
</comment>
<accession>A0ABS6W9G4</accession>
<feature type="region of interest" description="Disordered" evidence="1">
    <location>
        <begin position="348"/>
        <end position="412"/>
    </location>
</feature>
<name>A0ABS6W9G4_9BIFI</name>
<evidence type="ECO:0000256" key="1">
    <source>
        <dbReference type="SAM" id="MobiDB-lite"/>
    </source>
</evidence>
<feature type="compositionally biased region" description="Low complexity" evidence="1">
    <location>
        <begin position="286"/>
        <end position="304"/>
    </location>
</feature>
<dbReference type="Proteomes" id="UP000812844">
    <property type="component" value="Unassembled WGS sequence"/>
</dbReference>
<keyword evidence="2" id="KW-1133">Transmembrane helix</keyword>
<organism evidence="4 5">
    <name type="scientific">Bifidobacterium phasiani</name>
    <dbReference type="NCBI Taxonomy" id="2834431"/>
    <lineage>
        <taxon>Bacteria</taxon>
        <taxon>Bacillati</taxon>
        <taxon>Actinomycetota</taxon>
        <taxon>Actinomycetes</taxon>
        <taxon>Bifidobacteriales</taxon>
        <taxon>Bifidobacteriaceae</taxon>
        <taxon>Bifidobacterium</taxon>
    </lineage>
</organism>
<evidence type="ECO:0000313" key="5">
    <source>
        <dbReference type="Proteomes" id="UP000812844"/>
    </source>
</evidence>
<sequence>MEGGTSGGEVTITSSITDTENLLGSDVSAVTDAIADTLERTGVSVRLLYLASFATDDEPETWARDVLDSTEPDPNTVLLAVASHDGSLVVAVSSNSDAWLRNQETVDELSQAALDPLIEGDTPNWSGSAIAMMDAIATIEQTSHTWSPLVVGIVAGVAVLIVAVIVVIVVLGRRRRPKRHGRSRGRRSGRAGEPSAPSTEDPETGEEPDRGSDASSSDASSAADAAPDEPTWGGLTDDGTADVTFSPWSAADGPVAVADSTDGAEDAAVPVAGSGDVVDAADGDADAAGFGDSGDAGAAGSADAADSDDPADLGSRAERADAAGAADDDARATAPAMAVPELHLSVPDLRLGGPAIGTPVDGADVADGGFPKAPVSDSGTDGDADGARDHGRSERRQTGWPSRRSSRGRHAG</sequence>
<feature type="compositionally biased region" description="Low complexity" evidence="1">
    <location>
        <begin position="213"/>
        <end position="225"/>
    </location>
</feature>
<keyword evidence="2" id="KW-0812">Transmembrane</keyword>